<accession>A0A6S6T9A9</accession>
<organism evidence="1">
    <name type="scientific">uncultured Thiotrichaceae bacterium</name>
    <dbReference type="NCBI Taxonomy" id="298394"/>
    <lineage>
        <taxon>Bacteria</taxon>
        <taxon>Pseudomonadati</taxon>
        <taxon>Pseudomonadota</taxon>
        <taxon>Gammaproteobacteria</taxon>
        <taxon>Thiotrichales</taxon>
        <taxon>Thiotrichaceae</taxon>
        <taxon>environmental samples</taxon>
    </lineage>
</organism>
<protein>
    <submittedName>
        <fullName evidence="1">Uncharacterized protein</fullName>
    </submittedName>
</protein>
<sequence length="41" mass="4656">MQQLREIMDRVQMSSDFSPLAVAQELLEGFSDITTPPDFIV</sequence>
<dbReference type="EMBL" id="CACVAT010000256">
    <property type="protein sequence ID" value="CAA6815893.1"/>
    <property type="molecule type" value="Genomic_DNA"/>
</dbReference>
<evidence type="ECO:0000313" key="1">
    <source>
        <dbReference type="EMBL" id="CAA6815893.1"/>
    </source>
</evidence>
<name>A0A6S6T9A9_9GAMM</name>
<proteinExistence type="predicted"/>
<gene>
    <name evidence="1" type="ORF">HELGO_WM36621</name>
</gene>
<reference evidence="1" key="1">
    <citation type="submission" date="2020-01" db="EMBL/GenBank/DDBJ databases">
        <authorList>
            <person name="Meier V. D."/>
            <person name="Meier V D."/>
        </authorList>
    </citation>
    <scope>NUCLEOTIDE SEQUENCE</scope>
    <source>
        <strain evidence="1">HLG_WM_MAG_09</strain>
    </source>
</reference>
<dbReference type="AlphaFoldDB" id="A0A6S6T9A9"/>